<feature type="region of interest" description="Disordered" evidence="1">
    <location>
        <begin position="1"/>
        <end position="171"/>
    </location>
</feature>
<sequence>MRSQAALSGRIRRRSAATARSKDQSFPRSRMTGNESRDDAFKKGTIFAAVGPSEDRAGFHLGQHSPSPNATPRQPRRPHDHGDQAAPRHGLCPRAPRNHHQGHRPSIQDLDTTSLETRRTPTKGTSGKVPPFTPLGNPQHRDPIGRPELASTDPSCCPKRETSSVLQHREGDETAFPMWRLRGVPKISETLESSNLFDGLDTHSSQKPEASQHHREEREKISERRKQGKINNINKKKADTQKHMDINKADKVGKPRDLENFIPRHGILKCTKHTSVKMVKEKRGNSEGKEVIELCRKSVKRVKFSEADAILELPEQQSLCKMFSDAMASSSSSSSSSSSFTSSEADKCITAESGSSHMPMEAFSKAKEANKNSDHEDSPEKCITAESGISHIPMEAFTKTKEANKNSDHEDSPEPGNREMSAPLIDLNMALPESTELDQRYDSYSEVPNLEHTHEGTLSSDVQLLDGREKRMNFNVVSQRLESEQSTADLERTMNSSSAGTFLHGEAIKVSDVDADGPPLSLTELAETRRGCSNVSVKDTMTMSTSPFALPEHTFQDSFRQHQSWFSTSGKFSSWPSHESNVSHSKELNFRSELNMPWENGPSTGQTVRLMGKDLPVCTTRAESFSKTAQRHTGTLTNDYLNANVFLPQPGRPFLSLQAMNFPNDTVNSTSIIHASTYHASASQARTTHDYSHPFPAANVLSGDQLPYENRFVDFSNSQTNRSFLLGCPPPPNHGSAAFQQNSPSRRYYSDPITRTEPPIAPPLPTTRQHGIPSSGFHANLPQQHVVHSASSSVGFTFNHPGHVVQAPSNSIRDVALSARNTDNRMGSAVLGNSNASPSGRCVQKRSGPVKLTPGAKHVLVPSDSTGDGDSAPVYSCVSFGSRSTNAACPQNKGA</sequence>
<evidence type="ECO:0000256" key="1">
    <source>
        <dbReference type="SAM" id="MobiDB-lite"/>
    </source>
</evidence>
<dbReference type="PANTHER" id="PTHR36892">
    <property type="entry name" value="OS01G0201800 PROTEIN"/>
    <property type="match status" value="1"/>
</dbReference>
<proteinExistence type="predicted"/>
<dbReference type="PANTHER" id="PTHR36892:SF10">
    <property type="entry name" value="OS01G0201900 PROTEIN"/>
    <property type="match status" value="1"/>
</dbReference>
<feature type="compositionally biased region" description="Basic and acidic residues" evidence="1">
    <location>
        <begin position="200"/>
        <end position="225"/>
    </location>
</feature>
<name>M8BF04_AEGTA</name>
<protein>
    <submittedName>
        <fullName evidence="2">Uncharacterized protein</fullName>
    </submittedName>
</protein>
<dbReference type="EnsemblPlants" id="EMT12280">
    <property type="protein sequence ID" value="EMT12280"/>
    <property type="gene ID" value="F775_10959"/>
</dbReference>
<organism evidence="2">
    <name type="scientific">Aegilops tauschii</name>
    <name type="common">Tausch's goatgrass</name>
    <name type="synonym">Aegilops squarrosa</name>
    <dbReference type="NCBI Taxonomy" id="37682"/>
    <lineage>
        <taxon>Eukaryota</taxon>
        <taxon>Viridiplantae</taxon>
        <taxon>Streptophyta</taxon>
        <taxon>Embryophyta</taxon>
        <taxon>Tracheophyta</taxon>
        <taxon>Spermatophyta</taxon>
        <taxon>Magnoliopsida</taxon>
        <taxon>Liliopsida</taxon>
        <taxon>Poales</taxon>
        <taxon>Poaceae</taxon>
        <taxon>BOP clade</taxon>
        <taxon>Pooideae</taxon>
        <taxon>Triticodae</taxon>
        <taxon>Triticeae</taxon>
        <taxon>Triticinae</taxon>
        <taxon>Aegilops</taxon>
    </lineage>
</organism>
<accession>M8BF04</accession>
<feature type="region of interest" description="Disordered" evidence="1">
    <location>
        <begin position="830"/>
        <end position="849"/>
    </location>
</feature>
<feature type="compositionally biased region" description="Basic and acidic residues" evidence="1">
    <location>
        <begin position="365"/>
        <end position="380"/>
    </location>
</feature>
<evidence type="ECO:0000313" key="2">
    <source>
        <dbReference type="EnsemblPlants" id="EMT12280"/>
    </source>
</evidence>
<dbReference type="AlphaFoldDB" id="M8BF04"/>
<feature type="compositionally biased region" description="Basic and acidic residues" evidence="1">
    <location>
        <begin position="158"/>
        <end position="171"/>
    </location>
</feature>
<reference evidence="2" key="1">
    <citation type="submission" date="2015-06" db="UniProtKB">
        <authorList>
            <consortium name="EnsemblPlants"/>
        </authorList>
    </citation>
    <scope>IDENTIFICATION</scope>
</reference>
<feature type="region of interest" description="Disordered" evidence="1">
    <location>
        <begin position="197"/>
        <end position="240"/>
    </location>
</feature>
<feature type="compositionally biased region" description="Basic and acidic residues" evidence="1">
    <location>
        <begin position="398"/>
        <end position="412"/>
    </location>
</feature>
<feature type="region of interest" description="Disordered" evidence="1">
    <location>
        <begin position="365"/>
        <end position="420"/>
    </location>
</feature>